<dbReference type="Pfam" id="PF00134">
    <property type="entry name" value="Cyclin_N"/>
    <property type="match status" value="1"/>
</dbReference>
<name>A0A162AFF3_DAUCS</name>
<feature type="domain" description="Cyclin-like" evidence="4">
    <location>
        <begin position="83"/>
        <end position="169"/>
    </location>
</feature>
<dbReference type="SUPFAM" id="SSF47954">
    <property type="entry name" value="Cyclin-like"/>
    <property type="match status" value="2"/>
</dbReference>
<reference evidence="5" key="1">
    <citation type="journal article" date="2016" name="Nat. Genet.">
        <title>A high-quality carrot genome assembly provides new insights into carotenoid accumulation and asterid genome evolution.</title>
        <authorList>
            <person name="Iorizzo M."/>
            <person name="Ellison S."/>
            <person name="Senalik D."/>
            <person name="Zeng P."/>
            <person name="Satapoomin P."/>
            <person name="Huang J."/>
            <person name="Bowman M."/>
            <person name="Iovene M."/>
            <person name="Sanseverino W."/>
            <person name="Cavagnaro P."/>
            <person name="Yildiz M."/>
            <person name="Macko-Podgorni A."/>
            <person name="Moranska E."/>
            <person name="Grzebelus E."/>
            <person name="Grzebelus D."/>
            <person name="Ashrafi H."/>
            <person name="Zheng Z."/>
            <person name="Cheng S."/>
            <person name="Spooner D."/>
            <person name="Van Deynze A."/>
            <person name="Simon P."/>
        </authorList>
    </citation>
    <scope>NUCLEOTIDE SEQUENCE [LARGE SCALE GENOMIC DNA]</scope>
    <source>
        <tissue evidence="5">Leaf</tissue>
    </source>
</reference>
<evidence type="ECO:0000256" key="3">
    <source>
        <dbReference type="RuleBase" id="RU000383"/>
    </source>
</evidence>
<comment type="similarity">
    <text evidence="3">Belongs to the cyclin family.</text>
</comment>
<comment type="caution">
    <text evidence="5">The sequence shown here is derived from an EMBL/GenBank/DDBJ whole genome shotgun (WGS) entry which is preliminary data.</text>
</comment>
<dbReference type="STRING" id="79200.A0A162AFF3"/>
<dbReference type="SMART" id="SM00385">
    <property type="entry name" value="CYCLIN"/>
    <property type="match status" value="1"/>
</dbReference>
<dbReference type="AlphaFoldDB" id="A0A162AFF3"/>
<evidence type="ECO:0000259" key="4">
    <source>
        <dbReference type="SMART" id="SM00385"/>
    </source>
</evidence>
<protein>
    <recommendedName>
        <fullName evidence="4">Cyclin-like domain-containing protein</fullName>
    </recommendedName>
</protein>
<dbReference type="Gene3D" id="1.10.472.10">
    <property type="entry name" value="Cyclin-like"/>
    <property type="match status" value="2"/>
</dbReference>
<keyword evidence="1" id="KW-0132">Cell division</keyword>
<evidence type="ECO:0000256" key="2">
    <source>
        <dbReference type="ARBA" id="ARBA00023306"/>
    </source>
</evidence>
<dbReference type="GO" id="GO:0051301">
    <property type="term" value="P:cell division"/>
    <property type="evidence" value="ECO:0007669"/>
    <property type="project" value="UniProtKB-KW"/>
</dbReference>
<keyword evidence="3" id="KW-0195">Cyclin</keyword>
<keyword evidence="2" id="KW-0131">Cell cycle</keyword>
<gene>
    <name evidence="5" type="ORF">DCAR_008855</name>
</gene>
<dbReference type="InterPro" id="IPR036915">
    <property type="entry name" value="Cyclin-like_sf"/>
</dbReference>
<dbReference type="EMBL" id="LNRQ01000003">
    <property type="protein sequence ID" value="KZN00101.1"/>
    <property type="molecule type" value="Genomic_DNA"/>
</dbReference>
<dbReference type="InterPro" id="IPR039361">
    <property type="entry name" value="Cyclin"/>
</dbReference>
<accession>A0A162AFF3</accession>
<evidence type="ECO:0000256" key="1">
    <source>
        <dbReference type="ARBA" id="ARBA00022618"/>
    </source>
</evidence>
<dbReference type="Gramene" id="KZN00101">
    <property type="protein sequence ID" value="KZN00101"/>
    <property type="gene ID" value="DCAR_008855"/>
</dbReference>
<proteinExistence type="inferred from homology"/>
<organism evidence="5">
    <name type="scientific">Daucus carota subsp. sativus</name>
    <name type="common">Carrot</name>
    <dbReference type="NCBI Taxonomy" id="79200"/>
    <lineage>
        <taxon>Eukaryota</taxon>
        <taxon>Viridiplantae</taxon>
        <taxon>Streptophyta</taxon>
        <taxon>Embryophyta</taxon>
        <taxon>Tracheophyta</taxon>
        <taxon>Spermatophyta</taxon>
        <taxon>Magnoliopsida</taxon>
        <taxon>eudicotyledons</taxon>
        <taxon>Gunneridae</taxon>
        <taxon>Pentapetalae</taxon>
        <taxon>asterids</taxon>
        <taxon>campanulids</taxon>
        <taxon>Apiales</taxon>
        <taxon>Apiaceae</taxon>
        <taxon>Apioideae</taxon>
        <taxon>Scandiceae</taxon>
        <taxon>Daucinae</taxon>
        <taxon>Daucus</taxon>
        <taxon>Daucus sect. Daucus</taxon>
    </lineage>
</organism>
<dbReference type="InterPro" id="IPR013763">
    <property type="entry name" value="Cyclin-like_dom"/>
</dbReference>
<evidence type="ECO:0000313" key="5">
    <source>
        <dbReference type="EMBL" id="KZN00101.1"/>
    </source>
</evidence>
<sequence length="343" mass="39792">MDMFFRNPCDEDDDEYIQLLLHRELSSQSSLVITTGDWIAGARSDSIKWIFNVSLLDQFFSLYLIFNKKVVSDAQNVMQLNCIVVKQAITLMGFQLHTAYLSVTYFDKFLSLRMIDDEKYWAVRLLSVACLSIAAKMEECNVPLLADFPMEDYNFESKTIQRMEFLVLNTLEWQVNFITPFRYLHYFISKFRHKNEPRNVVPIHLIFAVVKDVNLMNQRSSVIAAAATLLALDENLTRQGLETNINSFADGILNIVSFGFLKIINCLIMFWKSPDGILMQQEDVYRCYKRMQELSADETNLVLDNPASTPIRLIEPNAYENSLVTPVMNTRRKRLEFSECDQD</sequence>
<dbReference type="InterPro" id="IPR006671">
    <property type="entry name" value="Cyclin_N"/>
</dbReference>
<dbReference type="PANTHER" id="PTHR10177">
    <property type="entry name" value="CYCLINS"/>
    <property type="match status" value="1"/>
</dbReference>